<evidence type="ECO:0000256" key="1">
    <source>
        <dbReference type="SAM" id="MobiDB-lite"/>
    </source>
</evidence>
<feature type="region of interest" description="Disordered" evidence="1">
    <location>
        <begin position="13"/>
        <end position="52"/>
    </location>
</feature>
<proteinExistence type="predicted"/>
<dbReference type="Proteomes" id="UP000025227">
    <property type="component" value="Unplaced"/>
</dbReference>
<sequence length="101" mass="10990">MSKILSPSLLLTPAPLPSKAPPFTADMTIQTTPYDEPTAGPGQERGHQSCHANRPCPVEAGSSVWYEHVLRRPQINAIRKITDFEAEGQRPRGAPKKVCGT</sequence>
<name>A0A7I5ECL8_HAECO</name>
<protein>
    <submittedName>
        <fullName evidence="3">Uncharacterized protein</fullName>
    </submittedName>
</protein>
<dbReference type="WBParaSite" id="HCON_00147270-00001">
    <property type="protein sequence ID" value="HCON_00147270-00001"/>
    <property type="gene ID" value="HCON_00147270"/>
</dbReference>
<dbReference type="AlphaFoldDB" id="A0A7I5ECL8"/>
<organism evidence="2 3">
    <name type="scientific">Haemonchus contortus</name>
    <name type="common">Barber pole worm</name>
    <dbReference type="NCBI Taxonomy" id="6289"/>
    <lineage>
        <taxon>Eukaryota</taxon>
        <taxon>Metazoa</taxon>
        <taxon>Ecdysozoa</taxon>
        <taxon>Nematoda</taxon>
        <taxon>Chromadorea</taxon>
        <taxon>Rhabditida</taxon>
        <taxon>Rhabditina</taxon>
        <taxon>Rhabditomorpha</taxon>
        <taxon>Strongyloidea</taxon>
        <taxon>Trichostrongylidae</taxon>
        <taxon>Haemonchus</taxon>
    </lineage>
</organism>
<accession>A0A7I5ECL8</accession>
<evidence type="ECO:0000313" key="2">
    <source>
        <dbReference type="Proteomes" id="UP000025227"/>
    </source>
</evidence>
<reference evidence="3" key="1">
    <citation type="submission" date="2020-12" db="UniProtKB">
        <authorList>
            <consortium name="WormBaseParasite"/>
        </authorList>
    </citation>
    <scope>IDENTIFICATION</scope>
    <source>
        <strain evidence="3">MHco3</strain>
    </source>
</reference>
<keyword evidence="2" id="KW-1185">Reference proteome</keyword>
<evidence type="ECO:0000313" key="3">
    <source>
        <dbReference type="WBParaSite" id="HCON_00147270-00001"/>
    </source>
</evidence>